<organism evidence="1 2">
    <name type="scientific">Meridianimarinicoccus marinus</name>
    <dbReference type="NCBI Taxonomy" id="3231483"/>
    <lineage>
        <taxon>Bacteria</taxon>
        <taxon>Pseudomonadati</taxon>
        <taxon>Pseudomonadota</taxon>
        <taxon>Alphaproteobacteria</taxon>
        <taxon>Rhodobacterales</taxon>
        <taxon>Paracoccaceae</taxon>
        <taxon>Meridianimarinicoccus</taxon>
    </lineage>
</organism>
<dbReference type="RefSeq" id="WP_366192282.1">
    <property type="nucleotide sequence ID" value="NZ_JBFBVU010000006.1"/>
</dbReference>
<gene>
    <name evidence="1" type="ORF">AB0T83_06775</name>
</gene>
<accession>A0ABV3L7X8</accession>
<evidence type="ECO:0000313" key="1">
    <source>
        <dbReference type="EMBL" id="MEV8466483.1"/>
    </source>
</evidence>
<keyword evidence="2" id="KW-1185">Reference proteome</keyword>
<name>A0ABV3L7X8_9RHOB</name>
<reference evidence="1 2" key="1">
    <citation type="submission" date="2024-07" db="EMBL/GenBank/DDBJ databases">
        <authorList>
            <person name="Kang M."/>
        </authorList>
    </citation>
    <scope>NUCLEOTIDE SEQUENCE [LARGE SCALE GENOMIC DNA]</scope>
    <source>
        <strain evidence="1 2">DFM31</strain>
    </source>
</reference>
<protein>
    <submittedName>
        <fullName evidence="1">GYD domain-containing protein</fullName>
    </submittedName>
</protein>
<dbReference type="InterPro" id="IPR014845">
    <property type="entry name" value="GYD/TTHA1554"/>
</dbReference>
<dbReference type="EMBL" id="JBFBVU010000006">
    <property type="protein sequence ID" value="MEV8466483.1"/>
    <property type="molecule type" value="Genomic_DNA"/>
</dbReference>
<comment type="caution">
    <text evidence="1">The sequence shown here is derived from an EMBL/GenBank/DDBJ whole genome shotgun (WGS) entry which is preliminary data.</text>
</comment>
<dbReference type="Pfam" id="PF08734">
    <property type="entry name" value="GYD"/>
    <property type="match status" value="1"/>
</dbReference>
<evidence type="ECO:0000313" key="2">
    <source>
        <dbReference type="Proteomes" id="UP001553161"/>
    </source>
</evidence>
<proteinExistence type="predicted"/>
<dbReference type="Proteomes" id="UP001553161">
    <property type="component" value="Unassembled WGS sequence"/>
</dbReference>
<sequence length="110" mass="11412">MPTFIMTANLTQQSMQGMIDKPEDRRAALGALFTATGATLKDLYFTAGERDILMIVESDDPNAAVAAAMVAGASGAGTGLQTVRAWTPAEFAEIAKKAGAAASSYRKPGD</sequence>